<feature type="coiled-coil region" evidence="1">
    <location>
        <begin position="1293"/>
        <end position="1378"/>
    </location>
</feature>
<dbReference type="OrthoDB" id="43122at2759"/>
<feature type="compositionally biased region" description="Polar residues" evidence="2">
    <location>
        <begin position="1041"/>
        <end position="1052"/>
    </location>
</feature>
<feature type="compositionally biased region" description="Basic residues" evidence="2">
    <location>
        <begin position="304"/>
        <end position="321"/>
    </location>
</feature>
<evidence type="ECO:0000259" key="3">
    <source>
        <dbReference type="Pfam" id="PF25541"/>
    </source>
</evidence>
<name>A0A1J1HN53_9DIPT</name>
<dbReference type="STRING" id="568069.A0A1J1HN53"/>
<feature type="coiled-coil region" evidence="1">
    <location>
        <begin position="1234"/>
        <end position="1261"/>
    </location>
</feature>
<protein>
    <submittedName>
        <fullName evidence="4">CLUMA_CG002653, isoform A</fullName>
    </submittedName>
</protein>
<sequence length="1893" mass="214172">MRKNFIKNLPSNRCQFIRSSDASHRLLAGRSSTTHVNTLKSALKANNVNPTDMLQNEMNITHSLNSQHTTTIHSQSPIEHQNDPKTDICDITKSPYIPVYKHNYVSPLKSQSSAVVTDDNDESTITASNYENDDKELTDIKEDISEDEGEQFEYTDDDLDEALADHDTSKPDTTNTEQDETSCEELLTPVNTLKSIDNSFDISEGHYLPMTPKKAILSSSASETSILAMDILNSIRSSTDAIEENPYIEMSSGMSEMSVEKQVSPYELVMVSGKKSGSEPLYMELSQNAKEKTEKKSPNDGKIATKKRHTEKSSSRIKKRHDLPDILKQSQQSFKSDDSSDADDEDVSKEPLTMKSRTRFSLSDTFRPASYYLGASTSSSIHKNLPLAECLDSSDSEIVAPPPIPTSPPPLDSEEIFSSENFNTIKRNSTTSNEIIHHRTMSASSVPLSDRHSDVNRTSRLSLQDQLFKQQQHDAAATGYLNLPQFEKLKNAKLFSTASNCSINTDDGSNTSSDFDLYNKIKLQSPSISADSLNQSQSSLTESPRPRPLPLSDDSLFKLEDEQNANEKLDHYLNKLETSDLLFSKEQTTWLTENLRHMPGGSMDPTALHYENINMIEQQQKKGAMYYDSLEDVSNKELQPLKEKNLSIHDALHDDEMKNKNYDNAVETSLDADGSSTIFDMTQPSHSRNNSNLSDSAPYYYSDLTADTIQKLNNQRDVQVGKKNPNYISHIQNLINNTNKQQLTSILKDQAEKEQGIDSRNLYESGSGRLQKLVNKDEPTTSFASINYYHEKNTNVDGNVSTSIDNLLYSMPPKSDNLDASIADCDQLWEEDAIWCESLRRVSQRHARSLDDLDRIESLSSAATKAARISDADRQWGISSSSSAERKSRTKITRDVTYVNEDHQRTLTKKKKNIEVPKMDENDVYVQLACAPNAMSDVYEILRDDGSNIDRENIRQWDLMSSGLVKSSSVGSRVVKSSAVGSSKAHTTIEAANDSTDADHSAVLILCVCPFRKQILTSSVSVRNIRNIPKVPLTVKPDPNDTLNRSLNGANGSTTNSYYYDNNNYPKSSDDVNSLYINGQTQQRGVSIHQDPQHHQYAVVKKTGSKRDIRENLERENSAIFKNHIRTTEGQTRAENLAHLEKLKHQLSELEKQYEKSKPLVNLVDNMVKLGSLYRGGSHHYPSETTTLDRLEFNQRIQERRLMQEEQRQWERMSPNQTELQTKVQQLYKLDQALQEESGTLQSLQRDKEDLERALFGLRSKLQNENAPSMVVEAARRQQHVLEMELSRVHQLLAENSKKLEQTVASNARLEQELLVLRQKLQQSRDTKNFQSSGVNDGQANGATAVLESELRRVQQLVGDMQRQRQELSQAVRELTDNSNSIYQEMNRNASGIKKRTSSTSWTETDLDSIDQIRLSFSDSATPLYVDTNSSGNSNNIINCSSSSKFGEYEMNKILNGRLSNGYSEEIIDSMILDNDDLLEGSAFSNLSQQDKQEIKTVRIVKRESQQRQRDRERTGYLSQNLDQVLEEEAQLFNNAINSDSYNSYQRSKSLPRTYMETHEAFNQSPATQMQSKYTNDYYNSINVQSNNYPVSIIDRAADLYSDSSATHQLQQSYVNYYPSNGNLNQKTESIQSLTKMVSELSPVFQSEAARQIIIEMSGNSGDDDAKVPNANKQRRAIPKEKRRHFTAPHHVNAKTVQTIQFENDMNKNNVNYRARDDLDMEVALRPRINAPDVVRSALGPREKISENTIDNLFGAPNKILIPERYIPEQAPELSPEEKKRRQEKVEAIKKMLSETTPTISANDTPLPPSQISAEKKQREHLLQLNQILAQQVMQMSKIVADKKGDDHYTSYRKERAMAGLPSRINEMESEREQSQSPVDPLPIYQQRDNFFT</sequence>
<proteinExistence type="predicted"/>
<feature type="compositionally biased region" description="Basic and acidic residues" evidence="2">
    <location>
        <begin position="289"/>
        <end position="299"/>
    </location>
</feature>
<gene>
    <name evidence="4" type="ORF">CLUMA_CG002653</name>
</gene>
<dbReference type="InterPro" id="IPR057971">
    <property type="entry name" value="PKHA4-7_TBCA"/>
</dbReference>
<feature type="region of interest" description="Disordered" evidence="2">
    <location>
        <begin position="528"/>
        <end position="554"/>
    </location>
</feature>
<feature type="region of interest" description="Disordered" evidence="2">
    <location>
        <begin position="109"/>
        <end position="134"/>
    </location>
</feature>
<reference evidence="4 5" key="1">
    <citation type="submission" date="2015-04" db="EMBL/GenBank/DDBJ databases">
        <authorList>
            <person name="Syromyatnikov M.Y."/>
            <person name="Popov V.N."/>
        </authorList>
    </citation>
    <scope>NUCLEOTIDE SEQUENCE [LARGE SCALE GENOMIC DNA]</scope>
</reference>
<feature type="region of interest" description="Disordered" evidence="2">
    <location>
        <begin position="1858"/>
        <end position="1893"/>
    </location>
</feature>
<dbReference type="PANTHER" id="PTHR12752">
    <property type="entry name" value="PHOSPHOINOSITOL 3-PHOSPHATE-BINDING PROTEIN"/>
    <property type="match status" value="1"/>
</dbReference>
<evidence type="ECO:0000256" key="1">
    <source>
        <dbReference type="SAM" id="Coils"/>
    </source>
</evidence>
<feature type="domain" description="Pleckstrin homology" evidence="3">
    <location>
        <begin position="1215"/>
        <end position="1360"/>
    </location>
</feature>
<evidence type="ECO:0000313" key="5">
    <source>
        <dbReference type="Proteomes" id="UP000183832"/>
    </source>
</evidence>
<organism evidence="4 5">
    <name type="scientific">Clunio marinus</name>
    <dbReference type="NCBI Taxonomy" id="568069"/>
    <lineage>
        <taxon>Eukaryota</taxon>
        <taxon>Metazoa</taxon>
        <taxon>Ecdysozoa</taxon>
        <taxon>Arthropoda</taxon>
        <taxon>Hexapoda</taxon>
        <taxon>Insecta</taxon>
        <taxon>Pterygota</taxon>
        <taxon>Neoptera</taxon>
        <taxon>Endopterygota</taxon>
        <taxon>Diptera</taxon>
        <taxon>Nematocera</taxon>
        <taxon>Chironomoidea</taxon>
        <taxon>Chironomidae</taxon>
        <taxon>Clunio</taxon>
    </lineage>
</organism>
<evidence type="ECO:0000256" key="2">
    <source>
        <dbReference type="SAM" id="MobiDB-lite"/>
    </source>
</evidence>
<evidence type="ECO:0000313" key="4">
    <source>
        <dbReference type="EMBL" id="CRK88820.1"/>
    </source>
</evidence>
<dbReference type="Pfam" id="PF25541">
    <property type="entry name" value="TBCA_PH"/>
    <property type="match status" value="1"/>
</dbReference>
<accession>A0A1J1HN53</accession>
<keyword evidence="5" id="KW-1185">Reference proteome</keyword>
<keyword evidence="1" id="KW-0175">Coiled coil</keyword>
<feature type="region of interest" description="Disordered" evidence="2">
    <location>
        <begin position="287"/>
        <end position="352"/>
    </location>
</feature>
<feature type="region of interest" description="Disordered" evidence="2">
    <location>
        <begin position="1036"/>
        <end position="1058"/>
    </location>
</feature>
<dbReference type="PANTHER" id="PTHR12752:SF9">
    <property type="entry name" value="KRAMER, ISOFORM I"/>
    <property type="match status" value="1"/>
</dbReference>
<feature type="region of interest" description="Disordered" evidence="2">
    <location>
        <begin position="675"/>
        <end position="695"/>
    </location>
</feature>
<feature type="region of interest" description="Disordered" evidence="2">
    <location>
        <begin position="164"/>
        <end position="183"/>
    </location>
</feature>
<dbReference type="EMBL" id="CVRI01000010">
    <property type="protein sequence ID" value="CRK88820.1"/>
    <property type="molecule type" value="Genomic_DNA"/>
</dbReference>
<feature type="compositionally biased region" description="Polar residues" evidence="2">
    <location>
        <begin position="528"/>
        <end position="542"/>
    </location>
</feature>
<dbReference type="Proteomes" id="UP000183832">
    <property type="component" value="Unassembled WGS sequence"/>
</dbReference>